<protein>
    <recommendedName>
        <fullName evidence="6">Carboxylesterase type B domain-containing protein</fullName>
    </recommendedName>
</protein>
<evidence type="ECO:0000256" key="2">
    <source>
        <dbReference type="ARBA" id="ARBA00022487"/>
    </source>
</evidence>
<dbReference type="EMBL" id="JBDJPC010000002">
    <property type="protein sequence ID" value="KAL1513661.1"/>
    <property type="molecule type" value="Genomic_DNA"/>
</dbReference>
<keyword evidence="5" id="KW-0732">Signal</keyword>
<evidence type="ECO:0000313" key="8">
    <source>
        <dbReference type="Proteomes" id="UP001566132"/>
    </source>
</evidence>
<dbReference type="PANTHER" id="PTHR43142">
    <property type="entry name" value="CARBOXYLIC ESTER HYDROLASE"/>
    <property type="match status" value="1"/>
</dbReference>
<evidence type="ECO:0000256" key="4">
    <source>
        <dbReference type="ARBA" id="ARBA00023180"/>
    </source>
</evidence>
<accession>A0ABD1F8I1</accession>
<dbReference type="InterPro" id="IPR029058">
    <property type="entry name" value="AB_hydrolase_fold"/>
</dbReference>
<dbReference type="Gene3D" id="3.40.50.1820">
    <property type="entry name" value="alpha/beta hydrolase"/>
    <property type="match status" value="1"/>
</dbReference>
<dbReference type="GO" id="GO:0052689">
    <property type="term" value="F:carboxylic ester hydrolase activity"/>
    <property type="evidence" value="ECO:0007669"/>
    <property type="project" value="UniProtKB-KW"/>
</dbReference>
<dbReference type="SUPFAM" id="SSF53474">
    <property type="entry name" value="alpha/beta-Hydrolases"/>
    <property type="match status" value="1"/>
</dbReference>
<dbReference type="InterPro" id="IPR002018">
    <property type="entry name" value="CarbesteraseB"/>
</dbReference>
<comment type="similarity">
    <text evidence="1">Belongs to the type-B carboxylesterase/lipase family.</text>
</comment>
<sequence>MKTLVLCIVIHLATAHEITVQTNSSTIVGSVKSSYNGDTYFSYTGIPYAKPPIGPLRFQNPQYPDSQKIIIATKEPPLCIQRNYFFHNNPEIEGKEDCLYLNVFTPKVCQESLNDTADCHVMIYIHWGGYFAGGSTTNYLGPDYFMDRKVVLVTFNYRLGPFGFLSTLDDESPGNFGLKDQVMALKWVRRNIRHFGGHRKKITIFGSSVGGGCVHQHLLSESSRGLFHRAISQSGNGLAPWALPVNSIQKKISVYQAQFVGCGNFSNSKEMIECLKSVPAEEIMNSQDYFKQFHNNPLIIYGPVIENKTDRNQNPFLTKSPWDYLLNGEIQKVPWITGLVRDEGLLGILSLVIPEETRKHLIRDFENLLSNIILVFPISTTDTHALFKNISEYYFKTEEQINLEDPQSLQGLVNVFSDRGFLYPLSQALKIHIMKGHNSIYLYSFEYKGSHTYGNLFAHTEGKIDKSWGICHLDDLLYLFKSPGLVNVTFTSNDKLLRENLLNIWTDFSSGHNGFIKVQNQIWKPVKSVNEINFLNITGSSNFGLNFQINKGFFEDRTNFWSNLSIYENNYMK</sequence>
<keyword evidence="4" id="KW-0325">Glycoprotein</keyword>
<name>A0ABD1F8I1_HYPHA</name>
<evidence type="ECO:0000259" key="6">
    <source>
        <dbReference type="Pfam" id="PF00135"/>
    </source>
</evidence>
<evidence type="ECO:0000256" key="3">
    <source>
        <dbReference type="ARBA" id="ARBA00022801"/>
    </source>
</evidence>
<dbReference type="Proteomes" id="UP001566132">
    <property type="component" value="Unassembled WGS sequence"/>
</dbReference>
<dbReference type="Pfam" id="PF00135">
    <property type="entry name" value="COesterase"/>
    <property type="match status" value="1"/>
</dbReference>
<keyword evidence="3" id="KW-0378">Hydrolase</keyword>
<keyword evidence="2" id="KW-0719">Serine esterase</keyword>
<comment type="caution">
    <text evidence="7">The sequence shown here is derived from an EMBL/GenBank/DDBJ whole genome shotgun (WGS) entry which is preliminary data.</text>
</comment>
<dbReference type="InterPro" id="IPR019819">
    <property type="entry name" value="Carboxylesterase_B_CS"/>
</dbReference>
<evidence type="ECO:0000313" key="7">
    <source>
        <dbReference type="EMBL" id="KAL1513661.1"/>
    </source>
</evidence>
<proteinExistence type="inferred from homology"/>
<organism evidence="7 8">
    <name type="scientific">Hypothenemus hampei</name>
    <name type="common">Coffee berry borer</name>
    <dbReference type="NCBI Taxonomy" id="57062"/>
    <lineage>
        <taxon>Eukaryota</taxon>
        <taxon>Metazoa</taxon>
        <taxon>Ecdysozoa</taxon>
        <taxon>Arthropoda</taxon>
        <taxon>Hexapoda</taxon>
        <taxon>Insecta</taxon>
        <taxon>Pterygota</taxon>
        <taxon>Neoptera</taxon>
        <taxon>Endopterygota</taxon>
        <taxon>Coleoptera</taxon>
        <taxon>Polyphaga</taxon>
        <taxon>Cucujiformia</taxon>
        <taxon>Curculionidae</taxon>
        <taxon>Scolytinae</taxon>
        <taxon>Hypothenemus</taxon>
    </lineage>
</organism>
<feature type="domain" description="Carboxylesterase type B" evidence="6">
    <location>
        <begin position="19"/>
        <end position="561"/>
    </location>
</feature>
<keyword evidence="8" id="KW-1185">Reference proteome</keyword>
<feature type="chain" id="PRO_5044838592" description="Carboxylesterase type B domain-containing protein" evidence="5">
    <location>
        <begin position="16"/>
        <end position="573"/>
    </location>
</feature>
<reference evidence="7 8" key="1">
    <citation type="submission" date="2024-05" db="EMBL/GenBank/DDBJ databases">
        <title>Genetic variation in Jamaican populations of the coffee berry borer (Hypothenemus hampei).</title>
        <authorList>
            <person name="Errbii M."/>
            <person name="Myrie A."/>
        </authorList>
    </citation>
    <scope>NUCLEOTIDE SEQUENCE [LARGE SCALE GENOMIC DNA]</scope>
    <source>
        <strain evidence="7">JA-Hopewell-2020-01-JO</strain>
        <tissue evidence="7">Whole body</tissue>
    </source>
</reference>
<evidence type="ECO:0000256" key="1">
    <source>
        <dbReference type="ARBA" id="ARBA00005964"/>
    </source>
</evidence>
<dbReference type="PANTHER" id="PTHR43142:SF1">
    <property type="entry name" value="CARBOXYLIC ESTER HYDROLASE"/>
    <property type="match status" value="1"/>
</dbReference>
<evidence type="ECO:0000256" key="5">
    <source>
        <dbReference type="SAM" id="SignalP"/>
    </source>
</evidence>
<feature type="signal peptide" evidence="5">
    <location>
        <begin position="1"/>
        <end position="15"/>
    </location>
</feature>
<gene>
    <name evidence="7" type="ORF">ABEB36_003045</name>
</gene>
<dbReference type="AlphaFoldDB" id="A0ABD1F8I1"/>
<dbReference type="PROSITE" id="PS00941">
    <property type="entry name" value="CARBOXYLESTERASE_B_2"/>
    <property type="match status" value="1"/>
</dbReference>